<feature type="binding site" evidence="8">
    <location>
        <position position="209"/>
    </location>
    <ligand>
        <name>Zn(2+)</name>
        <dbReference type="ChEBI" id="CHEBI:29105"/>
    </ligand>
</feature>
<keyword evidence="11" id="KW-1185">Reference proteome</keyword>
<keyword evidence="4 5" id="KW-0119">Carbohydrate metabolism</keyword>
<keyword evidence="3 5" id="KW-0378">Hydrolase</keyword>
<feature type="domain" description="Amidohydrolase-related" evidence="9">
    <location>
        <begin position="63"/>
        <end position="273"/>
    </location>
</feature>
<dbReference type="InterPro" id="IPR003764">
    <property type="entry name" value="GlcNAc_6-P_deAcase"/>
</dbReference>
<dbReference type="Proteomes" id="UP000182427">
    <property type="component" value="Chromosome I"/>
</dbReference>
<feature type="binding site" evidence="8">
    <location>
        <position position="143"/>
    </location>
    <ligand>
        <name>Zn(2+)</name>
        <dbReference type="ChEBI" id="CHEBI:29105"/>
    </ligand>
</feature>
<dbReference type="InterPro" id="IPR011059">
    <property type="entry name" value="Metal-dep_hydrolase_composite"/>
</dbReference>
<evidence type="ECO:0000256" key="6">
    <source>
        <dbReference type="PIRSR" id="PIRSR038994-1"/>
    </source>
</evidence>
<dbReference type="Gene3D" id="2.30.40.10">
    <property type="entry name" value="Urease, subunit C, domain 1"/>
    <property type="match status" value="1"/>
</dbReference>
<name>A0A1G7JLT5_9BACT</name>
<feature type="binding site" evidence="7">
    <location>
        <position position="241"/>
    </location>
    <ligand>
        <name>substrate</name>
    </ligand>
</feature>
<dbReference type="InterPro" id="IPR032466">
    <property type="entry name" value="Metal_Hydrolase"/>
</dbReference>
<gene>
    <name evidence="10" type="ORF">SAMN05444167_1868</name>
</gene>
<evidence type="ECO:0000256" key="1">
    <source>
        <dbReference type="ARBA" id="ARBA00010716"/>
    </source>
</evidence>
<evidence type="ECO:0000256" key="3">
    <source>
        <dbReference type="ARBA" id="ARBA00022801"/>
    </source>
</evidence>
<keyword evidence="2 8" id="KW-0479">Metal-binding</keyword>
<feature type="binding site" evidence="7">
    <location>
        <begin position="320"/>
        <end position="322"/>
    </location>
    <ligand>
        <name>substrate</name>
    </ligand>
</feature>
<dbReference type="EMBL" id="LT629690">
    <property type="protein sequence ID" value="SDF25863.1"/>
    <property type="molecule type" value="Genomic_DNA"/>
</dbReference>
<accession>A0A1G7JLT5</accession>
<dbReference type="InterPro" id="IPR006680">
    <property type="entry name" value="Amidohydro-rel"/>
</dbReference>
<dbReference type="Gene3D" id="3.20.20.140">
    <property type="entry name" value="Metal-dependent hydrolases"/>
    <property type="match status" value="1"/>
</dbReference>
<dbReference type="AlphaFoldDB" id="A0A1G7JLT5"/>
<reference evidence="11" key="1">
    <citation type="submission" date="2016-10" db="EMBL/GenBank/DDBJ databases">
        <authorList>
            <person name="Varghese N."/>
            <person name="Submissions S."/>
        </authorList>
    </citation>
    <scope>NUCLEOTIDE SEQUENCE [LARGE SCALE GENOMIC DNA]</scope>
    <source>
        <strain evidence="11">GAS232</strain>
    </source>
</reference>
<feature type="active site" description="Proton donor/acceptor" evidence="6">
    <location>
        <position position="288"/>
    </location>
</feature>
<evidence type="ECO:0000313" key="11">
    <source>
        <dbReference type="Proteomes" id="UP000182427"/>
    </source>
</evidence>
<feature type="binding site" evidence="7">
    <location>
        <begin position="233"/>
        <end position="234"/>
    </location>
    <ligand>
        <name>substrate</name>
    </ligand>
</feature>
<evidence type="ECO:0000256" key="5">
    <source>
        <dbReference type="PIRNR" id="PIRNR038994"/>
    </source>
</evidence>
<comment type="cofactor">
    <cofactor evidence="8">
        <name>a divalent metal cation</name>
        <dbReference type="ChEBI" id="CHEBI:60240"/>
    </cofactor>
    <text evidence="8">Binds 1 divalent metal cation per subunit.</text>
</comment>
<evidence type="ECO:0000259" key="9">
    <source>
        <dbReference type="Pfam" id="PF01979"/>
    </source>
</evidence>
<dbReference type="GO" id="GO:0046872">
    <property type="term" value="F:metal ion binding"/>
    <property type="evidence" value="ECO:0007669"/>
    <property type="project" value="UniProtKB-KW"/>
</dbReference>
<comment type="similarity">
    <text evidence="1 5">Belongs to the metallo-dependent hydrolases superfamily. NagA family.</text>
</comment>
<evidence type="ECO:0000256" key="2">
    <source>
        <dbReference type="ARBA" id="ARBA00022723"/>
    </source>
</evidence>
<dbReference type="NCBIfam" id="TIGR00221">
    <property type="entry name" value="nagA"/>
    <property type="match status" value="1"/>
</dbReference>
<evidence type="ECO:0000256" key="8">
    <source>
        <dbReference type="PIRSR" id="PIRSR038994-3"/>
    </source>
</evidence>
<dbReference type="OrthoDB" id="9776488at2"/>
<feature type="binding site" evidence="7">
    <location>
        <position position="265"/>
    </location>
    <ligand>
        <name>substrate</name>
    </ligand>
</feature>
<dbReference type="SUPFAM" id="SSF51556">
    <property type="entry name" value="Metallo-dependent hydrolases"/>
    <property type="match status" value="1"/>
</dbReference>
<dbReference type="PANTHER" id="PTHR11113">
    <property type="entry name" value="N-ACETYLGLUCOSAMINE-6-PHOSPHATE DEACETYLASE"/>
    <property type="match status" value="1"/>
</dbReference>
<dbReference type="Pfam" id="PF01979">
    <property type="entry name" value="Amidohydro_1"/>
    <property type="match status" value="1"/>
</dbReference>
<dbReference type="GO" id="GO:0008448">
    <property type="term" value="F:N-acetylglucosamine-6-phosphate deacetylase activity"/>
    <property type="evidence" value="ECO:0007669"/>
    <property type="project" value="InterPro"/>
</dbReference>
<organism evidence="10 11">
    <name type="scientific">Terriglobus roseus</name>
    <dbReference type="NCBI Taxonomy" id="392734"/>
    <lineage>
        <taxon>Bacteria</taxon>
        <taxon>Pseudomonadati</taxon>
        <taxon>Acidobacteriota</taxon>
        <taxon>Terriglobia</taxon>
        <taxon>Terriglobales</taxon>
        <taxon>Acidobacteriaceae</taxon>
        <taxon>Terriglobus</taxon>
    </lineage>
</organism>
<dbReference type="CDD" id="cd00854">
    <property type="entry name" value="NagA"/>
    <property type="match status" value="1"/>
</dbReference>
<dbReference type="GO" id="GO:0006046">
    <property type="term" value="P:N-acetylglucosamine catabolic process"/>
    <property type="evidence" value="ECO:0007669"/>
    <property type="project" value="TreeGrafter"/>
</dbReference>
<proteinExistence type="inferred from homology"/>
<feature type="binding site" evidence="7">
    <location>
        <position position="154"/>
    </location>
    <ligand>
        <name>substrate</name>
    </ligand>
</feature>
<protein>
    <submittedName>
        <fullName evidence="10">N-acetylglucosamine 6-phosphate deacetylase</fullName>
    </submittedName>
</protein>
<sequence length="387" mass="41197">MTDETKLASGTHPKAIAAKTLITPHSVVHEPLLILEDGKVQQVTSLERDVLPEGALYLPEATLSAGFFDVHVHGAGGRDVMEGTPEAIDTVARTLARYGTTQFLATTVTAGIDHTLHALESIANAIESAAPEHGAEILGIHLEGPFLSHEKRGVHNPELLEKPSVALFDRFQEAARGHIKLMTVAPELQDALEMIAHASEKGVRISMGHSDAVARQARAGIAAGAVSATHTFNAMRGLTQREPGMLGVVLDAKELYAELICDGIHTTPEAVRLWFRMKGEERAMLITDGMAATGMPDGEYLLGDMNVQVKDGVAMYAGVLAGSVLTMDRAVANVQTFTGCGLDTAVRLASRNPKNMLSLPFDEAEASFNVFNAAGSRVGTILRGEVL</sequence>
<evidence type="ECO:0000313" key="10">
    <source>
        <dbReference type="EMBL" id="SDF25863.1"/>
    </source>
</evidence>
<dbReference type="PANTHER" id="PTHR11113:SF14">
    <property type="entry name" value="N-ACETYLGLUCOSAMINE-6-PHOSPHATE DEACETYLASE"/>
    <property type="match status" value="1"/>
</dbReference>
<evidence type="ECO:0000256" key="4">
    <source>
        <dbReference type="ARBA" id="ARBA00023277"/>
    </source>
</evidence>
<dbReference type="FunFam" id="3.20.20.140:FF:000004">
    <property type="entry name" value="N-acetylglucosamine-6-phosphate deacetylase"/>
    <property type="match status" value="1"/>
</dbReference>
<dbReference type="RefSeq" id="WP_083344892.1">
    <property type="nucleotide sequence ID" value="NZ_LT629690.1"/>
</dbReference>
<evidence type="ECO:0000256" key="7">
    <source>
        <dbReference type="PIRSR" id="PIRSR038994-2"/>
    </source>
</evidence>
<feature type="binding site" evidence="8">
    <location>
        <position position="230"/>
    </location>
    <ligand>
        <name>Zn(2+)</name>
        <dbReference type="ChEBI" id="CHEBI:29105"/>
    </ligand>
</feature>
<dbReference type="PIRSF" id="PIRSF038994">
    <property type="entry name" value="NagA"/>
    <property type="match status" value="1"/>
</dbReference>